<name>A0A1X0NV02_9TRYP</name>
<keyword evidence="2" id="KW-1185">Reference proteome</keyword>
<comment type="caution">
    <text evidence="1">The sequence shown here is derived from an EMBL/GenBank/DDBJ whole genome shotgun (WGS) entry which is preliminary data.</text>
</comment>
<dbReference type="AlphaFoldDB" id="A0A1X0NV02"/>
<accession>A0A1X0NV02</accession>
<sequence length="411" mass="45601">MLRKRYRPLDAVEERSVGVEQLLQVGLLQDEQSYCFSWPDAPLTSMLRRSNASLALGMQSGLAPSTNSVVVQPPVYAIDKIAAEHGRVDIFNSFSNSNPAISFLKTNPSLSVHNNTIQGHKRHPSASVVTSTDDNIFSFNAEQIVELKAAGAFTAFAEALRRAAPSTVSNNDEELELMARREMEEELVRLEWRAHQKSEKTDPATQRMVLLGAAVPFLDNSKKNGSEDTAQCSRTWQRIMYDLWLKWRQGTFQSNGELVSGPNALPWGSPLLPGSFLASSAKEYFLNPNGERNGAVKAGRSYEKTGGDIDDQQVISSAFPRRRGAYGFLRWRIDVYEPRLRAASGGSRGEHGLVGCANLLSATEVNKLIEEKLPPLLTDLVLDERMDPIDAIGVTDIRSGVETWRQWLAHM</sequence>
<protein>
    <submittedName>
        <fullName evidence="1">Uncharacterized protein</fullName>
    </submittedName>
</protein>
<dbReference type="GeneID" id="39986462"/>
<evidence type="ECO:0000313" key="1">
    <source>
        <dbReference type="EMBL" id="ORC87940.1"/>
    </source>
</evidence>
<proteinExistence type="predicted"/>
<evidence type="ECO:0000313" key="2">
    <source>
        <dbReference type="Proteomes" id="UP000192257"/>
    </source>
</evidence>
<dbReference type="RefSeq" id="XP_028882006.1">
    <property type="nucleotide sequence ID" value="XM_029026682.1"/>
</dbReference>
<dbReference type="EMBL" id="NBCO01000019">
    <property type="protein sequence ID" value="ORC87940.1"/>
    <property type="molecule type" value="Genomic_DNA"/>
</dbReference>
<gene>
    <name evidence="1" type="ORF">TM35_000191840</name>
</gene>
<organism evidence="1 2">
    <name type="scientific">Trypanosoma theileri</name>
    <dbReference type="NCBI Taxonomy" id="67003"/>
    <lineage>
        <taxon>Eukaryota</taxon>
        <taxon>Discoba</taxon>
        <taxon>Euglenozoa</taxon>
        <taxon>Kinetoplastea</taxon>
        <taxon>Metakinetoplastina</taxon>
        <taxon>Trypanosomatida</taxon>
        <taxon>Trypanosomatidae</taxon>
        <taxon>Trypanosoma</taxon>
    </lineage>
</organism>
<dbReference type="VEuPathDB" id="TriTrypDB:TM35_000191840"/>
<dbReference type="Proteomes" id="UP000192257">
    <property type="component" value="Unassembled WGS sequence"/>
</dbReference>
<dbReference type="OrthoDB" id="273744at2759"/>
<reference evidence="1 2" key="1">
    <citation type="submission" date="2017-03" db="EMBL/GenBank/DDBJ databases">
        <title>An alternative strategy for trypanosome survival in the mammalian bloodstream revealed through genome and transcriptome analysis of the ubiquitous bovine parasite Trypanosoma (Megatrypanum) theileri.</title>
        <authorList>
            <person name="Kelly S."/>
            <person name="Ivens A."/>
            <person name="Mott A."/>
            <person name="O'Neill E."/>
            <person name="Emms D."/>
            <person name="Macleod O."/>
            <person name="Voorheis P."/>
            <person name="Matthews J."/>
            <person name="Matthews K."/>
            <person name="Carrington M."/>
        </authorList>
    </citation>
    <scope>NUCLEOTIDE SEQUENCE [LARGE SCALE GENOMIC DNA]</scope>
    <source>
        <strain evidence="1">Edinburgh</strain>
    </source>
</reference>